<dbReference type="RefSeq" id="XP_007729301.1">
    <property type="nucleotide sequence ID" value="XM_007731111.1"/>
</dbReference>
<gene>
    <name evidence="1" type="ORF">A1O3_00962</name>
</gene>
<dbReference type="Proteomes" id="UP000019478">
    <property type="component" value="Unassembled WGS sequence"/>
</dbReference>
<dbReference type="EMBL" id="AMGY01000001">
    <property type="protein sequence ID" value="EXJ92411.1"/>
    <property type="molecule type" value="Genomic_DNA"/>
</dbReference>
<evidence type="ECO:0000313" key="1">
    <source>
        <dbReference type="EMBL" id="EXJ92411.1"/>
    </source>
</evidence>
<reference evidence="1 2" key="1">
    <citation type="submission" date="2013-03" db="EMBL/GenBank/DDBJ databases">
        <title>The Genome Sequence of Capronia epimyces CBS 606.96.</title>
        <authorList>
            <consortium name="The Broad Institute Genomics Platform"/>
            <person name="Cuomo C."/>
            <person name="de Hoog S."/>
            <person name="Gorbushina A."/>
            <person name="Walker B."/>
            <person name="Young S.K."/>
            <person name="Zeng Q."/>
            <person name="Gargeya S."/>
            <person name="Fitzgerald M."/>
            <person name="Haas B."/>
            <person name="Abouelleil A."/>
            <person name="Allen A.W."/>
            <person name="Alvarado L."/>
            <person name="Arachchi H.M."/>
            <person name="Berlin A.M."/>
            <person name="Chapman S.B."/>
            <person name="Gainer-Dewar J."/>
            <person name="Goldberg J."/>
            <person name="Griggs A."/>
            <person name="Gujja S."/>
            <person name="Hansen M."/>
            <person name="Howarth C."/>
            <person name="Imamovic A."/>
            <person name="Ireland A."/>
            <person name="Larimer J."/>
            <person name="McCowan C."/>
            <person name="Murphy C."/>
            <person name="Pearson M."/>
            <person name="Poon T.W."/>
            <person name="Priest M."/>
            <person name="Roberts A."/>
            <person name="Saif S."/>
            <person name="Shea T."/>
            <person name="Sisk P."/>
            <person name="Sykes S."/>
            <person name="Wortman J."/>
            <person name="Nusbaum C."/>
            <person name="Birren B."/>
        </authorList>
    </citation>
    <scope>NUCLEOTIDE SEQUENCE [LARGE SCALE GENOMIC DNA]</scope>
    <source>
        <strain evidence="1 2">CBS 606.96</strain>
    </source>
</reference>
<name>W9YT42_9EURO</name>
<dbReference type="AlphaFoldDB" id="W9YT42"/>
<sequence length="141" mass="17125">MAVAFRRDLWREPQGTWYLDERIAEHETCRIYLIEPDDKVLLRVKTTHLSGQQGLVRMTLSHVRYNEDRASSRVSWRRLRRSSYTRSQPYRSNYGTTGMSIDVFDRYRRTVFHCDQVRRGRAYMWRIRLWDGPNPVGELRW</sequence>
<dbReference type="HOGENOM" id="CLU_1825055_0_0_1"/>
<keyword evidence="2" id="KW-1185">Reference proteome</keyword>
<evidence type="ECO:0000313" key="2">
    <source>
        <dbReference type="Proteomes" id="UP000019478"/>
    </source>
</evidence>
<proteinExistence type="predicted"/>
<organism evidence="1 2">
    <name type="scientific">Capronia epimyces CBS 606.96</name>
    <dbReference type="NCBI Taxonomy" id="1182542"/>
    <lineage>
        <taxon>Eukaryota</taxon>
        <taxon>Fungi</taxon>
        <taxon>Dikarya</taxon>
        <taxon>Ascomycota</taxon>
        <taxon>Pezizomycotina</taxon>
        <taxon>Eurotiomycetes</taxon>
        <taxon>Chaetothyriomycetidae</taxon>
        <taxon>Chaetothyriales</taxon>
        <taxon>Herpotrichiellaceae</taxon>
        <taxon>Capronia</taxon>
    </lineage>
</organism>
<comment type="caution">
    <text evidence="1">The sequence shown here is derived from an EMBL/GenBank/DDBJ whole genome shotgun (WGS) entry which is preliminary data.</text>
</comment>
<dbReference type="GeneID" id="19165101"/>
<protein>
    <submittedName>
        <fullName evidence="1">Uncharacterized protein</fullName>
    </submittedName>
</protein>
<accession>W9YT42</accession>